<reference evidence="5" key="1">
    <citation type="submission" date="2017-02" db="UniProtKB">
        <authorList>
            <consortium name="WormBaseParasite"/>
        </authorList>
    </citation>
    <scope>IDENTIFICATION</scope>
</reference>
<dbReference type="WBParaSite" id="BPAG_0000974301-mRNA-1">
    <property type="protein sequence ID" value="BPAG_0000974301-mRNA-1"/>
    <property type="gene ID" value="BPAG_0000974301"/>
</dbReference>
<organism evidence="5">
    <name type="scientific">Brugia pahangi</name>
    <name type="common">Filarial nematode worm</name>
    <dbReference type="NCBI Taxonomy" id="6280"/>
    <lineage>
        <taxon>Eukaryota</taxon>
        <taxon>Metazoa</taxon>
        <taxon>Ecdysozoa</taxon>
        <taxon>Nematoda</taxon>
        <taxon>Chromadorea</taxon>
        <taxon>Rhabditida</taxon>
        <taxon>Spirurina</taxon>
        <taxon>Spiruromorpha</taxon>
        <taxon>Filarioidea</taxon>
        <taxon>Onchocercidae</taxon>
        <taxon>Brugia</taxon>
    </lineage>
</organism>
<feature type="transmembrane region" description="Helical" evidence="2">
    <location>
        <begin position="61"/>
        <end position="79"/>
    </location>
</feature>
<feature type="region of interest" description="Disordered" evidence="1">
    <location>
        <begin position="152"/>
        <end position="183"/>
    </location>
</feature>
<keyword evidence="2" id="KW-0812">Transmembrane</keyword>
<keyword evidence="4" id="KW-1185">Reference proteome</keyword>
<evidence type="ECO:0000313" key="4">
    <source>
        <dbReference type="Proteomes" id="UP000278627"/>
    </source>
</evidence>
<evidence type="ECO:0000313" key="3">
    <source>
        <dbReference type="EMBL" id="VDN90891.1"/>
    </source>
</evidence>
<dbReference type="Proteomes" id="UP000278627">
    <property type="component" value="Unassembled WGS sequence"/>
</dbReference>
<gene>
    <name evidence="3" type="ORF">BPAG_LOCUS9705</name>
</gene>
<evidence type="ECO:0000256" key="2">
    <source>
        <dbReference type="SAM" id="Phobius"/>
    </source>
</evidence>
<feature type="compositionally biased region" description="Basic residues" evidence="1">
    <location>
        <begin position="165"/>
        <end position="183"/>
    </location>
</feature>
<proteinExistence type="predicted"/>
<protein>
    <submittedName>
        <fullName evidence="5">Transmembrane protein</fullName>
    </submittedName>
</protein>
<feature type="transmembrane region" description="Helical" evidence="2">
    <location>
        <begin position="23"/>
        <end position="46"/>
    </location>
</feature>
<dbReference type="AlphaFoldDB" id="A0A0N4TMR0"/>
<sequence>MRKLSCSQATVDFMVYIMNSDQWYWTFPCSSSSAHLLSVIMLGLWLTDGTRGTVASGQNEFWSVFLFALFVKEGVIWFGKRWGYGNNNDDKGRGQRDSQRGEEVTGYEEIDWARGYCCHRHCLATLLPPAINVTSLASTSIIGEEASNRGRGTLLPIEPLSSRHYPQKRQDRTRRRRSCKRRRERDRGVAEILCRNNGNKNENGRFGITNINTFSSTRHRAHLISGVKHLLRHATPFYCYTIGCLNQYSSKSALQAVRRC</sequence>
<dbReference type="EMBL" id="UZAD01013163">
    <property type="protein sequence ID" value="VDN90891.1"/>
    <property type="molecule type" value="Genomic_DNA"/>
</dbReference>
<name>A0A0N4TMR0_BRUPA</name>
<evidence type="ECO:0000256" key="1">
    <source>
        <dbReference type="SAM" id="MobiDB-lite"/>
    </source>
</evidence>
<reference evidence="3 4" key="2">
    <citation type="submission" date="2018-11" db="EMBL/GenBank/DDBJ databases">
        <authorList>
            <consortium name="Pathogen Informatics"/>
        </authorList>
    </citation>
    <scope>NUCLEOTIDE SEQUENCE [LARGE SCALE GENOMIC DNA]</scope>
</reference>
<keyword evidence="2" id="KW-0472">Membrane</keyword>
<accession>A0A0N4TMR0</accession>
<evidence type="ECO:0000313" key="5">
    <source>
        <dbReference type="WBParaSite" id="BPAG_0000974301-mRNA-1"/>
    </source>
</evidence>
<keyword evidence="2" id="KW-1133">Transmembrane helix</keyword>